<dbReference type="Proteomes" id="UP000318017">
    <property type="component" value="Chromosome"/>
</dbReference>
<feature type="domain" description="RNA polymerase sigma factor 70 region 4 type 2" evidence="7">
    <location>
        <begin position="103"/>
        <end position="154"/>
    </location>
</feature>
<keyword evidence="5" id="KW-0804">Transcription</keyword>
<evidence type="ECO:0000313" key="8">
    <source>
        <dbReference type="EMBL" id="QDV25910.1"/>
    </source>
</evidence>
<keyword evidence="3" id="KW-0731">Sigma factor</keyword>
<dbReference type="Pfam" id="PF08281">
    <property type="entry name" value="Sigma70_r4_2"/>
    <property type="match status" value="1"/>
</dbReference>
<dbReference type="InterPro" id="IPR013324">
    <property type="entry name" value="RNA_pol_sigma_r3/r4-like"/>
</dbReference>
<feature type="domain" description="RNA polymerase sigma-70 region 2" evidence="6">
    <location>
        <begin position="9"/>
        <end position="72"/>
    </location>
</feature>
<dbReference type="EMBL" id="CP036298">
    <property type="protein sequence ID" value="QDV25910.1"/>
    <property type="molecule type" value="Genomic_DNA"/>
</dbReference>
<accession>A0A518GBK0</accession>
<evidence type="ECO:0000256" key="2">
    <source>
        <dbReference type="ARBA" id="ARBA00023015"/>
    </source>
</evidence>
<dbReference type="Gene3D" id="1.10.10.10">
    <property type="entry name" value="Winged helix-like DNA-binding domain superfamily/Winged helix DNA-binding domain"/>
    <property type="match status" value="1"/>
</dbReference>
<keyword evidence="9" id="KW-1185">Reference proteome</keyword>
<dbReference type="OrthoDB" id="283580at2"/>
<organism evidence="8 9">
    <name type="scientific">Aureliella helgolandensis</name>
    <dbReference type="NCBI Taxonomy" id="2527968"/>
    <lineage>
        <taxon>Bacteria</taxon>
        <taxon>Pseudomonadati</taxon>
        <taxon>Planctomycetota</taxon>
        <taxon>Planctomycetia</taxon>
        <taxon>Pirellulales</taxon>
        <taxon>Pirellulaceae</taxon>
        <taxon>Aureliella</taxon>
    </lineage>
</organism>
<dbReference type="InterPro" id="IPR013325">
    <property type="entry name" value="RNA_pol_sigma_r2"/>
</dbReference>
<dbReference type="PANTHER" id="PTHR43133:SF8">
    <property type="entry name" value="RNA POLYMERASE SIGMA FACTOR HI_1459-RELATED"/>
    <property type="match status" value="1"/>
</dbReference>
<dbReference type="PANTHER" id="PTHR43133">
    <property type="entry name" value="RNA POLYMERASE ECF-TYPE SIGMA FACTO"/>
    <property type="match status" value="1"/>
</dbReference>
<dbReference type="SUPFAM" id="SSF88659">
    <property type="entry name" value="Sigma3 and sigma4 domains of RNA polymerase sigma factors"/>
    <property type="match status" value="1"/>
</dbReference>
<evidence type="ECO:0000259" key="6">
    <source>
        <dbReference type="Pfam" id="PF04542"/>
    </source>
</evidence>
<evidence type="ECO:0000313" key="9">
    <source>
        <dbReference type="Proteomes" id="UP000318017"/>
    </source>
</evidence>
<proteinExistence type="inferred from homology"/>
<dbReference type="GO" id="GO:0006352">
    <property type="term" value="P:DNA-templated transcription initiation"/>
    <property type="evidence" value="ECO:0007669"/>
    <property type="project" value="InterPro"/>
</dbReference>
<dbReference type="RefSeq" id="WP_145081632.1">
    <property type="nucleotide sequence ID" value="NZ_CP036298.1"/>
</dbReference>
<evidence type="ECO:0000256" key="5">
    <source>
        <dbReference type="ARBA" id="ARBA00023163"/>
    </source>
</evidence>
<dbReference type="Gene3D" id="1.10.1740.10">
    <property type="match status" value="1"/>
</dbReference>
<dbReference type="GO" id="GO:0016987">
    <property type="term" value="F:sigma factor activity"/>
    <property type="evidence" value="ECO:0007669"/>
    <property type="project" value="UniProtKB-KW"/>
</dbReference>
<dbReference type="InterPro" id="IPR036388">
    <property type="entry name" value="WH-like_DNA-bd_sf"/>
</dbReference>
<dbReference type="KEGG" id="ahel:Q31a_42380"/>
<dbReference type="InterPro" id="IPR039425">
    <property type="entry name" value="RNA_pol_sigma-70-like"/>
</dbReference>
<keyword evidence="2" id="KW-0805">Transcription regulation</keyword>
<dbReference type="InterPro" id="IPR013249">
    <property type="entry name" value="RNA_pol_sigma70_r4_t2"/>
</dbReference>
<name>A0A518GBK0_9BACT</name>
<dbReference type="GO" id="GO:0003677">
    <property type="term" value="F:DNA binding"/>
    <property type="evidence" value="ECO:0007669"/>
    <property type="project" value="UniProtKB-KW"/>
</dbReference>
<protein>
    <submittedName>
        <fullName evidence="8">ECF RNA polymerase sigma factor SigE</fullName>
    </submittedName>
</protein>
<dbReference type="AlphaFoldDB" id="A0A518GBK0"/>
<dbReference type="InterPro" id="IPR007627">
    <property type="entry name" value="RNA_pol_sigma70_r2"/>
</dbReference>
<keyword evidence="4" id="KW-0238">DNA-binding</keyword>
<evidence type="ECO:0000256" key="4">
    <source>
        <dbReference type="ARBA" id="ARBA00023125"/>
    </source>
</evidence>
<evidence type="ECO:0000256" key="3">
    <source>
        <dbReference type="ARBA" id="ARBA00023082"/>
    </source>
</evidence>
<comment type="similarity">
    <text evidence="1">Belongs to the sigma-70 factor family. ECF subfamily.</text>
</comment>
<gene>
    <name evidence="8" type="primary">sigE_10</name>
    <name evidence="8" type="ORF">Q31a_42380</name>
</gene>
<dbReference type="InterPro" id="IPR014284">
    <property type="entry name" value="RNA_pol_sigma-70_dom"/>
</dbReference>
<reference evidence="8 9" key="1">
    <citation type="submission" date="2019-02" db="EMBL/GenBank/DDBJ databases">
        <title>Deep-cultivation of Planctomycetes and their phenomic and genomic characterization uncovers novel biology.</title>
        <authorList>
            <person name="Wiegand S."/>
            <person name="Jogler M."/>
            <person name="Boedeker C."/>
            <person name="Pinto D."/>
            <person name="Vollmers J."/>
            <person name="Rivas-Marin E."/>
            <person name="Kohn T."/>
            <person name="Peeters S.H."/>
            <person name="Heuer A."/>
            <person name="Rast P."/>
            <person name="Oberbeckmann S."/>
            <person name="Bunk B."/>
            <person name="Jeske O."/>
            <person name="Meyerdierks A."/>
            <person name="Storesund J.E."/>
            <person name="Kallscheuer N."/>
            <person name="Luecker S."/>
            <person name="Lage O.M."/>
            <person name="Pohl T."/>
            <person name="Merkel B.J."/>
            <person name="Hornburger P."/>
            <person name="Mueller R.-W."/>
            <person name="Bruemmer F."/>
            <person name="Labrenz M."/>
            <person name="Spormann A.M."/>
            <person name="Op den Camp H."/>
            <person name="Overmann J."/>
            <person name="Amann R."/>
            <person name="Jetten M.S.M."/>
            <person name="Mascher T."/>
            <person name="Medema M.H."/>
            <person name="Devos D.P."/>
            <person name="Kaster A.-K."/>
            <person name="Ovreas L."/>
            <person name="Rohde M."/>
            <person name="Galperin M.Y."/>
            <person name="Jogler C."/>
        </authorList>
    </citation>
    <scope>NUCLEOTIDE SEQUENCE [LARGE SCALE GENOMIC DNA]</scope>
    <source>
        <strain evidence="8 9">Q31a</strain>
    </source>
</reference>
<evidence type="ECO:0000259" key="7">
    <source>
        <dbReference type="Pfam" id="PF08281"/>
    </source>
</evidence>
<dbReference type="NCBIfam" id="TIGR02937">
    <property type="entry name" value="sigma70-ECF"/>
    <property type="match status" value="1"/>
</dbReference>
<dbReference type="SUPFAM" id="SSF88946">
    <property type="entry name" value="Sigma2 domain of RNA polymerase sigma factors"/>
    <property type="match status" value="1"/>
</dbReference>
<evidence type="ECO:0000256" key="1">
    <source>
        <dbReference type="ARBA" id="ARBA00010641"/>
    </source>
</evidence>
<sequence length="167" mass="19293">MHDWDEIRRNHGPMVWNAIGRILRNSEDITDCYQDVFLEAFQRSLTRSINNMPGLLRWLAVHRALDSLRKLKALPKIAANRNVDGITCDSARDTQRLNELLETVRCELSSLSVEQAECFWLCCVEGLKYREAAEVMGLETQHVGMLVHRARKHLSQALIDWHDGRNV</sequence>
<dbReference type="Pfam" id="PF04542">
    <property type="entry name" value="Sigma70_r2"/>
    <property type="match status" value="1"/>
</dbReference>